<gene>
    <name evidence="8" type="ORF">AAEY27_06920</name>
</gene>
<dbReference type="SUPFAM" id="SSF103481">
    <property type="entry name" value="Multidrug resistance efflux transporter EmrE"/>
    <property type="match status" value="2"/>
</dbReference>
<feature type="transmembrane region" description="Helical" evidence="6">
    <location>
        <begin position="119"/>
        <end position="140"/>
    </location>
</feature>
<keyword evidence="2" id="KW-1003">Cell membrane</keyword>
<comment type="subcellular location">
    <subcellularLocation>
        <location evidence="1">Cell membrane</location>
        <topology evidence="1">Multi-pass membrane protein</topology>
    </subcellularLocation>
</comment>
<feature type="transmembrane region" description="Helical" evidence="6">
    <location>
        <begin position="206"/>
        <end position="223"/>
    </location>
</feature>
<dbReference type="PANTHER" id="PTHR42920:SF5">
    <property type="entry name" value="EAMA DOMAIN-CONTAINING PROTEIN"/>
    <property type="match status" value="1"/>
</dbReference>
<evidence type="ECO:0000256" key="2">
    <source>
        <dbReference type="ARBA" id="ARBA00022475"/>
    </source>
</evidence>
<dbReference type="InterPro" id="IPR000620">
    <property type="entry name" value="EamA_dom"/>
</dbReference>
<keyword evidence="3 6" id="KW-0812">Transmembrane</keyword>
<evidence type="ECO:0000313" key="9">
    <source>
        <dbReference type="Proteomes" id="UP001466893"/>
    </source>
</evidence>
<sequence>MTRQRQADLLLVLTTLIAACGWIFSREAIAGMPVFAFLGLRFFGAALVLLPFCRGQRIPLEKIRQVIISGLWMALNLCLWIWSVSTTPSLGEGAFIMSLSMLFVPLVAWGMMNVRPARAYWECLPVAIVGLALLSLHTPITFHASQGWFLLTAFVQSINFCYTSRVAREVPLLPLTTVQLAITGIAGLAISALFESWTQPFTSSTLMWLVASIFIATSLRFALQLQGQKYAAVASAAIIMVLEPLLTVIAASIWYGERLPLQKILGGVLILLAQIWFRWRMIVRLPLKP</sequence>
<evidence type="ECO:0000256" key="5">
    <source>
        <dbReference type="ARBA" id="ARBA00023136"/>
    </source>
</evidence>
<feature type="transmembrane region" description="Helical" evidence="6">
    <location>
        <begin position="261"/>
        <end position="279"/>
    </location>
</feature>
<accession>A0ABZ3B8I7</accession>
<reference evidence="8 9" key="1">
    <citation type="submission" date="2024-04" db="EMBL/GenBank/DDBJ databases">
        <title>Kosakonia calanthae sp. nov., a halophilic bacterium isolated from leaves of Calanthe tiplacata.</title>
        <authorList>
            <person name="Wu P."/>
        </authorList>
    </citation>
    <scope>NUCLEOTIDE SEQUENCE [LARGE SCALE GENOMIC DNA]</scope>
    <source>
        <strain evidence="8 9">BYX6</strain>
    </source>
</reference>
<proteinExistence type="predicted"/>
<dbReference type="InterPro" id="IPR051258">
    <property type="entry name" value="Diverse_Substrate_Transporter"/>
</dbReference>
<evidence type="ECO:0000259" key="7">
    <source>
        <dbReference type="Pfam" id="PF00892"/>
    </source>
</evidence>
<feature type="transmembrane region" description="Helical" evidence="6">
    <location>
        <begin position="230"/>
        <end position="255"/>
    </location>
</feature>
<feature type="transmembrane region" description="Helical" evidence="6">
    <location>
        <begin position="170"/>
        <end position="194"/>
    </location>
</feature>
<evidence type="ECO:0000256" key="4">
    <source>
        <dbReference type="ARBA" id="ARBA00022989"/>
    </source>
</evidence>
<organism evidence="8 9">
    <name type="scientific">Kosakonia calanthes</name>
    <dbReference type="NCBI Taxonomy" id="3139408"/>
    <lineage>
        <taxon>Bacteria</taxon>
        <taxon>Pseudomonadati</taxon>
        <taxon>Pseudomonadota</taxon>
        <taxon>Gammaproteobacteria</taxon>
        <taxon>Enterobacterales</taxon>
        <taxon>Enterobacteriaceae</taxon>
        <taxon>Kosakonia</taxon>
    </lineage>
</organism>
<dbReference type="EMBL" id="CP151800">
    <property type="protein sequence ID" value="WZV99605.1"/>
    <property type="molecule type" value="Genomic_DNA"/>
</dbReference>
<dbReference type="PROSITE" id="PS51257">
    <property type="entry name" value="PROKAR_LIPOPROTEIN"/>
    <property type="match status" value="1"/>
</dbReference>
<protein>
    <submittedName>
        <fullName evidence="8">DMT family transporter</fullName>
    </submittedName>
</protein>
<dbReference type="RefSeq" id="WP_342324164.1">
    <property type="nucleotide sequence ID" value="NZ_CP151800.1"/>
</dbReference>
<dbReference type="InterPro" id="IPR037185">
    <property type="entry name" value="EmrE-like"/>
</dbReference>
<feature type="domain" description="EamA" evidence="7">
    <location>
        <begin position="7"/>
        <end position="135"/>
    </location>
</feature>
<keyword evidence="5 6" id="KW-0472">Membrane</keyword>
<evidence type="ECO:0000256" key="3">
    <source>
        <dbReference type="ARBA" id="ARBA00022692"/>
    </source>
</evidence>
<keyword evidence="9" id="KW-1185">Reference proteome</keyword>
<dbReference type="PANTHER" id="PTHR42920">
    <property type="entry name" value="OS03G0707200 PROTEIN-RELATED"/>
    <property type="match status" value="1"/>
</dbReference>
<evidence type="ECO:0000256" key="6">
    <source>
        <dbReference type="SAM" id="Phobius"/>
    </source>
</evidence>
<name>A0ABZ3B8I7_9ENTR</name>
<dbReference type="Proteomes" id="UP001466893">
    <property type="component" value="Chromosome"/>
</dbReference>
<dbReference type="Pfam" id="PF00892">
    <property type="entry name" value="EamA"/>
    <property type="match status" value="2"/>
</dbReference>
<keyword evidence="4 6" id="KW-1133">Transmembrane helix</keyword>
<evidence type="ECO:0000313" key="8">
    <source>
        <dbReference type="EMBL" id="WZV99605.1"/>
    </source>
</evidence>
<feature type="transmembrane region" description="Helical" evidence="6">
    <location>
        <begin position="35"/>
        <end position="53"/>
    </location>
</feature>
<feature type="transmembrane region" description="Helical" evidence="6">
    <location>
        <begin position="94"/>
        <end position="112"/>
    </location>
</feature>
<feature type="transmembrane region" description="Helical" evidence="6">
    <location>
        <begin position="65"/>
        <end position="82"/>
    </location>
</feature>
<evidence type="ECO:0000256" key="1">
    <source>
        <dbReference type="ARBA" id="ARBA00004651"/>
    </source>
</evidence>
<feature type="domain" description="EamA" evidence="7">
    <location>
        <begin position="148"/>
        <end position="274"/>
    </location>
</feature>